<protein>
    <submittedName>
        <fullName evidence="7">ABC transporter ATP-binding protein</fullName>
    </submittedName>
</protein>
<dbReference type="PANTHER" id="PTHR43820">
    <property type="entry name" value="HIGH-AFFINITY BRANCHED-CHAIN AMINO ACID TRANSPORT ATP-BINDING PROTEIN LIVF"/>
    <property type="match status" value="1"/>
</dbReference>
<proteinExistence type="inferred from homology"/>
<dbReference type="SMART" id="SM00382">
    <property type="entry name" value="AAA"/>
    <property type="match status" value="1"/>
</dbReference>
<name>A0A2J7TMG1_METSI</name>
<dbReference type="EMBL" id="PDZR01000001">
    <property type="protein sequence ID" value="PNG27965.1"/>
    <property type="molecule type" value="Genomic_DNA"/>
</dbReference>
<dbReference type="GO" id="GO:0016887">
    <property type="term" value="F:ATP hydrolysis activity"/>
    <property type="evidence" value="ECO:0007669"/>
    <property type="project" value="InterPro"/>
</dbReference>
<evidence type="ECO:0000313" key="7">
    <source>
        <dbReference type="EMBL" id="PNG27965.1"/>
    </source>
</evidence>
<keyword evidence="2" id="KW-0813">Transport</keyword>
<dbReference type="GO" id="GO:0005524">
    <property type="term" value="F:ATP binding"/>
    <property type="evidence" value="ECO:0007669"/>
    <property type="project" value="UniProtKB-KW"/>
</dbReference>
<sequence length="238" mass="25110">MTDIMLEARGLTVGYGDKLVVRNVDLAVRRGEIACLIGANGAGKTTILRALSGLLKLRAGSVRLNGEEIANRPAHAIAARGMAHAPEGRQIIAAMSVADNLRAGAYLAPSAAEISRRRDAALARFPRLKERLTQQAGLLSGGEQQMLAIARALMADPTLLLLDEPSMGLAPLMVEEIFSILATMKSEGRTILLVEQNANAALALADQAYVIEAGRIKLEGPARDLIDHDGVSAAYLGG</sequence>
<dbReference type="InterPro" id="IPR003593">
    <property type="entry name" value="AAA+_ATPase"/>
</dbReference>
<reference evidence="7 8" key="1">
    <citation type="submission" date="2017-10" db="EMBL/GenBank/DDBJ databases">
        <title>Genome announcement of Methylocella silvestris TVC from permafrost.</title>
        <authorList>
            <person name="Wang J."/>
            <person name="Geng K."/>
            <person name="Ul-Haque F."/>
            <person name="Crombie A.T."/>
            <person name="Street L.E."/>
            <person name="Wookey P.A."/>
            <person name="Murrell J.C."/>
            <person name="Pratscher J."/>
        </authorList>
    </citation>
    <scope>NUCLEOTIDE SEQUENCE [LARGE SCALE GENOMIC DNA]</scope>
    <source>
        <strain evidence="7 8">TVC</strain>
    </source>
</reference>
<dbReference type="InterPro" id="IPR052156">
    <property type="entry name" value="BCAA_Transport_ATP-bd_LivF"/>
</dbReference>
<comment type="caution">
    <text evidence="7">The sequence shown here is derived from an EMBL/GenBank/DDBJ whole genome shotgun (WGS) entry which is preliminary data.</text>
</comment>
<gene>
    <name evidence="7" type="ORF">CR492_03510</name>
</gene>
<dbReference type="Pfam" id="PF00005">
    <property type="entry name" value="ABC_tran"/>
    <property type="match status" value="1"/>
</dbReference>
<keyword evidence="5" id="KW-0029">Amino-acid transport</keyword>
<keyword evidence="3" id="KW-0547">Nucleotide-binding</keyword>
<dbReference type="InterPro" id="IPR027417">
    <property type="entry name" value="P-loop_NTPase"/>
</dbReference>
<comment type="similarity">
    <text evidence="1">Belongs to the ABC transporter superfamily.</text>
</comment>
<dbReference type="PROSITE" id="PS00211">
    <property type="entry name" value="ABC_TRANSPORTER_1"/>
    <property type="match status" value="1"/>
</dbReference>
<dbReference type="AlphaFoldDB" id="A0A2J7TMG1"/>
<evidence type="ECO:0000259" key="6">
    <source>
        <dbReference type="PROSITE" id="PS50893"/>
    </source>
</evidence>
<accession>A0A2J7TMG1</accession>
<dbReference type="PROSITE" id="PS50893">
    <property type="entry name" value="ABC_TRANSPORTER_2"/>
    <property type="match status" value="1"/>
</dbReference>
<dbReference type="Gene3D" id="3.40.50.300">
    <property type="entry name" value="P-loop containing nucleotide triphosphate hydrolases"/>
    <property type="match status" value="1"/>
</dbReference>
<evidence type="ECO:0000256" key="4">
    <source>
        <dbReference type="ARBA" id="ARBA00022840"/>
    </source>
</evidence>
<evidence type="ECO:0000256" key="5">
    <source>
        <dbReference type="ARBA" id="ARBA00022970"/>
    </source>
</evidence>
<dbReference type="GO" id="GO:0015807">
    <property type="term" value="P:L-amino acid transport"/>
    <property type="evidence" value="ECO:0007669"/>
    <property type="project" value="TreeGrafter"/>
</dbReference>
<dbReference type="GO" id="GO:0015658">
    <property type="term" value="F:branched-chain amino acid transmembrane transporter activity"/>
    <property type="evidence" value="ECO:0007669"/>
    <property type="project" value="TreeGrafter"/>
</dbReference>
<evidence type="ECO:0000256" key="2">
    <source>
        <dbReference type="ARBA" id="ARBA00022448"/>
    </source>
</evidence>
<evidence type="ECO:0000313" key="8">
    <source>
        <dbReference type="Proteomes" id="UP000236286"/>
    </source>
</evidence>
<dbReference type="Proteomes" id="UP000236286">
    <property type="component" value="Unassembled WGS sequence"/>
</dbReference>
<dbReference type="RefSeq" id="WP_102842272.1">
    <property type="nucleotide sequence ID" value="NZ_PDZR01000001.1"/>
</dbReference>
<dbReference type="CDD" id="cd03224">
    <property type="entry name" value="ABC_TM1139_LivF_branched"/>
    <property type="match status" value="1"/>
</dbReference>
<evidence type="ECO:0000256" key="3">
    <source>
        <dbReference type="ARBA" id="ARBA00022741"/>
    </source>
</evidence>
<dbReference type="OrthoDB" id="9806149at2"/>
<evidence type="ECO:0000256" key="1">
    <source>
        <dbReference type="ARBA" id="ARBA00005417"/>
    </source>
</evidence>
<dbReference type="InterPro" id="IPR003439">
    <property type="entry name" value="ABC_transporter-like_ATP-bd"/>
</dbReference>
<keyword evidence="4 7" id="KW-0067">ATP-binding</keyword>
<dbReference type="SUPFAM" id="SSF52540">
    <property type="entry name" value="P-loop containing nucleoside triphosphate hydrolases"/>
    <property type="match status" value="1"/>
</dbReference>
<organism evidence="7 8">
    <name type="scientific">Methylocella silvestris</name>
    <dbReference type="NCBI Taxonomy" id="199596"/>
    <lineage>
        <taxon>Bacteria</taxon>
        <taxon>Pseudomonadati</taxon>
        <taxon>Pseudomonadota</taxon>
        <taxon>Alphaproteobacteria</taxon>
        <taxon>Hyphomicrobiales</taxon>
        <taxon>Beijerinckiaceae</taxon>
        <taxon>Methylocella</taxon>
    </lineage>
</organism>
<feature type="domain" description="ABC transporter" evidence="6">
    <location>
        <begin position="6"/>
        <end position="238"/>
    </location>
</feature>
<dbReference type="InterPro" id="IPR017871">
    <property type="entry name" value="ABC_transporter-like_CS"/>
</dbReference>
<dbReference type="PANTHER" id="PTHR43820:SF4">
    <property type="entry name" value="HIGH-AFFINITY BRANCHED-CHAIN AMINO ACID TRANSPORT ATP-BINDING PROTEIN LIVF"/>
    <property type="match status" value="1"/>
</dbReference>